<proteinExistence type="predicted"/>
<dbReference type="PROSITE" id="PS01360">
    <property type="entry name" value="ZF_MYND_1"/>
    <property type="match status" value="1"/>
</dbReference>
<evidence type="ECO:0000256" key="1">
    <source>
        <dbReference type="ARBA" id="ARBA00022723"/>
    </source>
</evidence>
<dbReference type="PANTHER" id="PTHR13244">
    <property type="entry name" value="ZINC FINGER MYND DOMAIN CONTAINING PROTEIN 10"/>
    <property type="match status" value="1"/>
</dbReference>
<dbReference type="EMBL" id="OV651817">
    <property type="protein sequence ID" value="CAH1110950.1"/>
    <property type="molecule type" value="Genomic_DNA"/>
</dbReference>
<dbReference type="GO" id="GO:0044458">
    <property type="term" value="P:motile cilium assembly"/>
    <property type="evidence" value="ECO:0007669"/>
    <property type="project" value="TreeGrafter"/>
</dbReference>
<dbReference type="InterPro" id="IPR002893">
    <property type="entry name" value="Znf_MYND"/>
</dbReference>
<dbReference type="Proteomes" id="UP001153636">
    <property type="component" value="Chromosome 5"/>
</dbReference>
<protein>
    <recommendedName>
        <fullName evidence="5">MYND-type domain-containing protein</fullName>
    </recommendedName>
</protein>
<dbReference type="PANTHER" id="PTHR13244:SF7">
    <property type="entry name" value="ZINC FINGER MYND DOMAIN-CONTAINING PROTEIN 10"/>
    <property type="match status" value="1"/>
</dbReference>
<gene>
    <name evidence="6" type="ORF">PSYICH_LOCUS11649</name>
</gene>
<dbReference type="GO" id="GO:0008270">
    <property type="term" value="F:zinc ion binding"/>
    <property type="evidence" value="ECO:0007669"/>
    <property type="project" value="UniProtKB-KW"/>
</dbReference>
<dbReference type="InterPro" id="IPR052298">
    <property type="entry name" value="ZMYND10"/>
</dbReference>
<keyword evidence="3" id="KW-0862">Zinc</keyword>
<dbReference type="SUPFAM" id="SSF144232">
    <property type="entry name" value="HIT/MYND zinc finger-like"/>
    <property type="match status" value="1"/>
</dbReference>
<keyword evidence="7" id="KW-1185">Reference proteome</keyword>
<evidence type="ECO:0000259" key="5">
    <source>
        <dbReference type="PROSITE" id="PS50865"/>
    </source>
</evidence>
<organism evidence="6 7">
    <name type="scientific">Psylliodes chrysocephalus</name>
    <dbReference type="NCBI Taxonomy" id="3402493"/>
    <lineage>
        <taxon>Eukaryota</taxon>
        <taxon>Metazoa</taxon>
        <taxon>Ecdysozoa</taxon>
        <taxon>Arthropoda</taxon>
        <taxon>Hexapoda</taxon>
        <taxon>Insecta</taxon>
        <taxon>Pterygota</taxon>
        <taxon>Neoptera</taxon>
        <taxon>Endopterygota</taxon>
        <taxon>Coleoptera</taxon>
        <taxon>Polyphaga</taxon>
        <taxon>Cucujiformia</taxon>
        <taxon>Chrysomeloidea</taxon>
        <taxon>Chrysomelidae</taxon>
        <taxon>Galerucinae</taxon>
        <taxon>Alticini</taxon>
        <taxon>Psylliodes</taxon>
    </lineage>
</organism>
<evidence type="ECO:0000256" key="4">
    <source>
        <dbReference type="PROSITE-ProRule" id="PRU00134"/>
    </source>
</evidence>
<keyword evidence="2 4" id="KW-0863">Zinc-finger</keyword>
<dbReference type="OrthoDB" id="432970at2759"/>
<accession>A0A9P0D441</accession>
<name>A0A9P0D441_9CUCU</name>
<evidence type="ECO:0000256" key="2">
    <source>
        <dbReference type="ARBA" id="ARBA00022771"/>
    </source>
</evidence>
<dbReference type="Gene3D" id="6.10.140.2220">
    <property type="match status" value="1"/>
</dbReference>
<evidence type="ECO:0000256" key="3">
    <source>
        <dbReference type="ARBA" id="ARBA00022833"/>
    </source>
</evidence>
<dbReference type="PROSITE" id="PS50865">
    <property type="entry name" value="ZF_MYND_2"/>
    <property type="match status" value="1"/>
</dbReference>
<reference evidence="6" key="1">
    <citation type="submission" date="2022-01" db="EMBL/GenBank/DDBJ databases">
        <authorList>
            <person name="King R."/>
        </authorList>
    </citation>
    <scope>NUCLEOTIDE SEQUENCE</scope>
</reference>
<dbReference type="GO" id="GO:0036159">
    <property type="term" value="P:inner dynein arm assembly"/>
    <property type="evidence" value="ECO:0007669"/>
    <property type="project" value="TreeGrafter"/>
</dbReference>
<evidence type="ECO:0000313" key="6">
    <source>
        <dbReference type="EMBL" id="CAH1110950.1"/>
    </source>
</evidence>
<feature type="domain" description="MYND-type" evidence="5">
    <location>
        <begin position="381"/>
        <end position="417"/>
    </location>
</feature>
<sequence length="419" mass="48027">MDSILLPNEIEMYIDTMSPQKMQNLGSHQWLEFHQRIQKLNQEALIEVSALKEEHVKETLVCFGKVPILVHEAVLISIWKQKVLPQLLKLEPCPETTIVAYSVLYHEAVSVALLELVLFHPNCCETLEDAAADLLEYSCSNVSQLLSIKPIDPPLNEKSEKEILRQKNNLSFEIGIRCLTIVRYLAENLDGLPVSTKSKIYGDYDVPILFTEILSVAPWIKGNQIYTGGKWRDWDKEQLGQHEAQVWLTLRQLLLDNECSKYYSLTDRHRAQLAKLLPLLTPTLLDQLSPLIELKHWLCRLSVMEKSASQPKPLLIETILDIKEAILKQTEGKWKTIAKKQLSNIFPVERETLHEIAGKLSDAYNTEFLEKFDEAKGDAKCAGCGKDAIQRCSRCHKVWYCNRECQVNHWNEHSTNCSP</sequence>
<dbReference type="Pfam" id="PF01753">
    <property type="entry name" value="zf-MYND"/>
    <property type="match status" value="1"/>
</dbReference>
<dbReference type="AlphaFoldDB" id="A0A9P0D441"/>
<keyword evidence="1" id="KW-0479">Metal-binding</keyword>
<dbReference type="GO" id="GO:0005737">
    <property type="term" value="C:cytoplasm"/>
    <property type="evidence" value="ECO:0007669"/>
    <property type="project" value="TreeGrafter"/>
</dbReference>
<dbReference type="GO" id="GO:0036158">
    <property type="term" value="P:outer dynein arm assembly"/>
    <property type="evidence" value="ECO:0007669"/>
    <property type="project" value="TreeGrafter"/>
</dbReference>
<evidence type="ECO:0000313" key="7">
    <source>
        <dbReference type="Proteomes" id="UP001153636"/>
    </source>
</evidence>
<dbReference type="GO" id="GO:0034451">
    <property type="term" value="C:centriolar satellite"/>
    <property type="evidence" value="ECO:0007669"/>
    <property type="project" value="TreeGrafter"/>
</dbReference>